<name>A0A2R3QBV7_9BURK</name>
<organism evidence="11 12">
    <name type="scientific">Melaminivora suipulveris</name>
    <dbReference type="NCBI Taxonomy" id="2109913"/>
    <lineage>
        <taxon>Bacteria</taxon>
        <taxon>Pseudomonadati</taxon>
        <taxon>Pseudomonadota</taxon>
        <taxon>Betaproteobacteria</taxon>
        <taxon>Burkholderiales</taxon>
        <taxon>Comamonadaceae</taxon>
        <taxon>Melaminivora</taxon>
    </lineage>
</organism>
<dbReference type="OrthoDB" id="8559033at2"/>
<feature type="transmembrane region" description="Helical" evidence="9">
    <location>
        <begin position="130"/>
        <end position="151"/>
    </location>
</feature>
<dbReference type="PANTHER" id="PTHR35011">
    <property type="entry name" value="2,3-DIKETO-L-GULONATE TRAP TRANSPORTER SMALL PERMEASE PROTEIN YIAM"/>
    <property type="match status" value="1"/>
</dbReference>
<keyword evidence="6 9" id="KW-1133">Transmembrane helix</keyword>
<evidence type="ECO:0000256" key="3">
    <source>
        <dbReference type="ARBA" id="ARBA00022475"/>
    </source>
</evidence>
<keyword evidence="12" id="KW-1185">Reference proteome</keyword>
<dbReference type="EMBL" id="CP027667">
    <property type="protein sequence ID" value="AVO49275.1"/>
    <property type="molecule type" value="Genomic_DNA"/>
</dbReference>
<keyword evidence="2 9" id="KW-0813">Transport</keyword>
<comment type="function">
    <text evidence="9">Part of the tripartite ATP-independent periplasmic (TRAP) transport system.</text>
</comment>
<feature type="transmembrane region" description="Helical" evidence="9">
    <location>
        <begin position="50"/>
        <end position="68"/>
    </location>
</feature>
<dbReference type="GO" id="GO:0022857">
    <property type="term" value="F:transmembrane transporter activity"/>
    <property type="evidence" value="ECO:0007669"/>
    <property type="project" value="UniProtKB-UniRule"/>
</dbReference>
<keyword evidence="5 9" id="KW-0812">Transmembrane</keyword>
<keyword evidence="7 9" id="KW-0472">Membrane</keyword>
<feature type="transmembrane region" description="Helical" evidence="9">
    <location>
        <begin position="12"/>
        <end position="30"/>
    </location>
</feature>
<evidence type="ECO:0000313" key="12">
    <source>
        <dbReference type="Proteomes" id="UP000237925"/>
    </source>
</evidence>
<comment type="similarity">
    <text evidence="8 9">Belongs to the TRAP transporter small permease family.</text>
</comment>
<evidence type="ECO:0000256" key="1">
    <source>
        <dbReference type="ARBA" id="ARBA00004429"/>
    </source>
</evidence>
<proteinExistence type="inferred from homology"/>
<dbReference type="RefSeq" id="WP_106683708.1">
    <property type="nucleotide sequence ID" value="NZ_CP027667.1"/>
</dbReference>
<dbReference type="Pfam" id="PF04290">
    <property type="entry name" value="DctQ"/>
    <property type="match status" value="1"/>
</dbReference>
<feature type="domain" description="Tripartite ATP-independent periplasmic transporters DctQ component" evidence="10">
    <location>
        <begin position="26"/>
        <end position="158"/>
    </location>
</feature>
<dbReference type="InterPro" id="IPR055348">
    <property type="entry name" value="DctQ"/>
</dbReference>
<evidence type="ECO:0000256" key="7">
    <source>
        <dbReference type="ARBA" id="ARBA00023136"/>
    </source>
</evidence>
<evidence type="ECO:0000256" key="9">
    <source>
        <dbReference type="RuleBase" id="RU369079"/>
    </source>
</evidence>
<evidence type="ECO:0000256" key="4">
    <source>
        <dbReference type="ARBA" id="ARBA00022519"/>
    </source>
</evidence>
<accession>A0A2R3QBV7</accession>
<feature type="transmembrane region" description="Helical" evidence="9">
    <location>
        <begin position="89"/>
        <end position="110"/>
    </location>
</feature>
<evidence type="ECO:0000256" key="8">
    <source>
        <dbReference type="ARBA" id="ARBA00038436"/>
    </source>
</evidence>
<reference evidence="11 12" key="1">
    <citation type="submission" date="2018-03" db="EMBL/GenBank/DDBJ databases">
        <title>Genome sequencing of Melaminivora sp.</title>
        <authorList>
            <person name="Kim S.-J."/>
            <person name="Heo J."/>
            <person name="Ahn J.-H."/>
            <person name="Kwon S.-W."/>
        </authorList>
    </citation>
    <scope>NUCLEOTIDE SEQUENCE [LARGE SCALE GENOMIC DNA]</scope>
    <source>
        <strain evidence="11 12">SC2-9</strain>
    </source>
</reference>
<evidence type="ECO:0000259" key="10">
    <source>
        <dbReference type="Pfam" id="PF04290"/>
    </source>
</evidence>
<evidence type="ECO:0000313" key="11">
    <source>
        <dbReference type="EMBL" id="AVO49275.1"/>
    </source>
</evidence>
<dbReference type="KEGG" id="mela:C6568_08360"/>
<gene>
    <name evidence="11" type="ORF">C6568_08360</name>
</gene>
<dbReference type="InterPro" id="IPR007387">
    <property type="entry name" value="TRAP_DctQ"/>
</dbReference>
<evidence type="ECO:0000256" key="2">
    <source>
        <dbReference type="ARBA" id="ARBA00022448"/>
    </source>
</evidence>
<comment type="subunit">
    <text evidence="9">The complex comprises the extracytoplasmic solute receptor protein and the two transmembrane proteins.</text>
</comment>
<dbReference type="AlphaFoldDB" id="A0A2R3QBV7"/>
<protein>
    <recommendedName>
        <fullName evidence="9">TRAP transporter small permease protein</fullName>
    </recommendedName>
</protein>
<sequence length="180" mass="20103">MHALARFITQTNLWVGRVAGWLILPMFLALLADVAMRYVVGSATIWTSELAQLIFGLYAVIGGGYLLAERGHVSVDIFYGRCTARRKAAIDLATSFLFLFFLIVLVWQSGDMAWESIGKWERSHSLWNPYIWPFKAAIPVAGMLLLLQGLVRMGSDIRVLRGLPNDPQVWGKQAADGPEH</sequence>
<keyword evidence="4 9" id="KW-0997">Cell inner membrane</keyword>
<keyword evidence="3" id="KW-1003">Cell membrane</keyword>
<evidence type="ECO:0000256" key="5">
    <source>
        <dbReference type="ARBA" id="ARBA00022692"/>
    </source>
</evidence>
<comment type="subcellular location">
    <subcellularLocation>
        <location evidence="1 9">Cell inner membrane</location>
        <topology evidence="1 9">Multi-pass membrane protein</topology>
    </subcellularLocation>
</comment>
<evidence type="ECO:0000256" key="6">
    <source>
        <dbReference type="ARBA" id="ARBA00022989"/>
    </source>
</evidence>
<dbReference type="GO" id="GO:0005886">
    <property type="term" value="C:plasma membrane"/>
    <property type="evidence" value="ECO:0007669"/>
    <property type="project" value="UniProtKB-SubCell"/>
</dbReference>
<dbReference type="PANTHER" id="PTHR35011:SF4">
    <property type="entry name" value="SLL1102 PROTEIN"/>
    <property type="match status" value="1"/>
</dbReference>
<dbReference type="Proteomes" id="UP000237925">
    <property type="component" value="Chromosome"/>
</dbReference>